<keyword evidence="1" id="KW-0732">Signal</keyword>
<dbReference type="AlphaFoldDB" id="A0A7C8MLP8"/>
<feature type="chain" id="PRO_5028839884" evidence="1">
    <location>
        <begin position="18"/>
        <end position="184"/>
    </location>
</feature>
<evidence type="ECO:0000256" key="1">
    <source>
        <dbReference type="SAM" id="SignalP"/>
    </source>
</evidence>
<dbReference type="EMBL" id="JAADJZ010000003">
    <property type="protein sequence ID" value="KAF2876402.1"/>
    <property type="molecule type" value="Genomic_DNA"/>
</dbReference>
<dbReference type="OrthoDB" id="5199481at2759"/>
<evidence type="ECO:0000313" key="3">
    <source>
        <dbReference type="Proteomes" id="UP000481861"/>
    </source>
</evidence>
<gene>
    <name evidence="2" type="ORF">BDV95DRAFT_615074</name>
</gene>
<comment type="caution">
    <text evidence="2">The sequence shown here is derived from an EMBL/GenBank/DDBJ whole genome shotgun (WGS) entry which is preliminary data.</text>
</comment>
<name>A0A7C8MLP8_9PLEO</name>
<reference evidence="2 3" key="1">
    <citation type="submission" date="2020-01" db="EMBL/GenBank/DDBJ databases">
        <authorList>
            <consortium name="DOE Joint Genome Institute"/>
            <person name="Haridas S."/>
            <person name="Albert R."/>
            <person name="Binder M."/>
            <person name="Bloem J."/>
            <person name="Labutti K."/>
            <person name="Salamov A."/>
            <person name="Andreopoulos B."/>
            <person name="Baker S.E."/>
            <person name="Barry K."/>
            <person name="Bills G."/>
            <person name="Bluhm B.H."/>
            <person name="Cannon C."/>
            <person name="Castanera R."/>
            <person name="Culley D.E."/>
            <person name="Daum C."/>
            <person name="Ezra D."/>
            <person name="Gonzalez J.B."/>
            <person name="Henrissat B."/>
            <person name="Kuo A."/>
            <person name="Liang C."/>
            <person name="Lipzen A."/>
            <person name="Lutzoni F."/>
            <person name="Magnuson J."/>
            <person name="Mondo S."/>
            <person name="Nolan M."/>
            <person name="Ohm R."/>
            <person name="Pangilinan J."/>
            <person name="Park H.-J.H."/>
            <person name="Ramirez L."/>
            <person name="Alfaro M."/>
            <person name="Sun H."/>
            <person name="Tritt A."/>
            <person name="Yoshinaga Y."/>
            <person name="Zwiers L.-H.L."/>
            <person name="Turgeon B.G."/>
            <person name="Goodwin S.B."/>
            <person name="Spatafora J.W."/>
            <person name="Crous P.W."/>
            <person name="Grigoriev I.V."/>
        </authorList>
    </citation>
    <scope>NUCLEOTIDE SEQUENCE [LARGE SCALE GENOMIC DNA]</scope>
    <source>
        <strain evidence="2 3">CBS 611.86</strain>
    </source>
</reference>
<accession>A0A7C8MLP8</accession>
<dbReference type="Proteomes" id="UP000481861">
    <property type="component" value="Unassembled WGS sequence"/>
</dbReference>
<keyword evidence="3" id="KW-1185">Reference proteome</keyword>
<evidence type="ECO:0000313" key="2">
    <source>
        <dbReference type="EMBL" id="KAF2876402.1"/>
    </source>
</evidence>
<feature type="signal peptide" evidence="1">
    <location>
        <begin position="1"/>
        <end position="17"/>
    </location>
</feature>
<sequence length="184" mass="19201">MKSFFAVATALCSIASASPLAPWAQMAPPPAGTQFYQLQAKSAATAVNNQWLALRTGAASYSLAAAQAAATKFFVRKYDPTGTYAVHNADDTRQVALQGPNGTLLYVVDVTMPNTGSIPGGQLMEWATFTMDNNVLGVKDGSTLANRTFAAVGGADGYGVALYDGISPTTQTLTPITLNWVKSA</sequence>
<protein>
    <submittedName>
        <fullName evidence="2">Uncharacterized protein</fullName>
    </submittedName>
</protein>
<proteinExistence type="predicted"/>
<organism evidence="2 3">
    <name type="scientific">Massariosphaeria phaeospora</name>
    <dbReference type="NCBI Taxonomy" id="100035"/>
    <lineage>
        <taxon>Eukaryota</taxon>
        <taxon>Fungi</taxon>
        <taxon>Dikarya</taxon>
        <taxon>Ascomycota</taxon>
        <taxon>Pezizomycotina</taxon>
        <taxon>Dothideomycetes</taxon>
        <taxon>Pleosporomycetidae</taxon>
        <taxon>Pleosporales</taxon>
        <taxon>Pleosporales incertae sedis</taxon>
        <taxon>Massariosphaeria</taxon>
    </lineage>
</organism>